<reference evidence="9" key="1">
    <citation type="submission" date="2020-08" db="EMBL/GenBank/DDBJ databases">
        <title>Genome public.</title>
        <authorList>
            <person name="Liu C."/>
            <person name="Sun Q."/>
        </authorList>
    </citation>
    <scope>NUCLEOTIDE SEQUENCE</scope>
    <source>
        <strain evidence="9">NSJ-52</strain>
    </source>
</reference>
<evidence type="ECO:0000259" key="8">
    <source>
        <dbReference type="PROSITE" id="PS50850"/>
    </source>
</evidence>
<keyword evidence="5 7" id="KW-1133">Transmembrane helix</keyword>
<evidence type="ECO:0000256" key="3">
    <source>
        <dbReference type="ARBA" id="ARBA00022475"/>
    </source>
</evidence>
<dbReference type="PROSITE" id="PS50850">
    <property type="entry name" value="MFS"/>
    <property type="match status" value="2"/>
</dbReference>
<feature type="transmembrane region" description="Helical" evidence="7">
    <location>
        <begin position="317"/>
        <end position="338"/>
    </location>
</feature>
<dbReference type="CDD" id="cd06173">
    <property type="entry name" value="MFS_MefA_like"/>
    <property type="match status" value="1"/>
</dbReference>
<feature type="transmembrane region" description="Helical" evidence="7">
    <location>
        <begin position="290"/>
        <end position="311"/>
    </location>
</feature>
<feature type="domain" description="Major facilitator superfamily (MFS) profile" evidence="8">
    <location>
        <begin position="1"/>
        <end position="192"/>
    </location>
</feature>
<dbReference type="SUPFAM" id="SSF103473">
    <property type="entry name" value="MFS general substrate transporter"/>
    <property type="match status" value="1"/>
</dbReference>
<feature type="transmembrane region" description="Helical" evidence="7">
    <location>
        <begin position="222"/>
        <end position="246"/>
    </location>
</feature>
<dbReference type="Pfam" id="PF07690">
    <property type="entry name" value="MFS_1"/>
    <property type="match status" value="1"/>
</dbReference>
<evidence type="ECO:0000313" key="10">
    <source>
        <dbReference type="Proteomes" id="UP000607645"/>
    </source>
</evidence>
<feature type="transmembrane region" description="Helical" evidence="7">
    <location>
        <begin position="44"/>
        <end position="64"/>
    </location>
</feature>
<feature type="domain" description="Major facilitator superfamily (MFS) profile" evidence="8">
    <location>
        <begin position="222"/>
        <end position="423"/>
    </location>
</feature>
<feature type="transmembrane region" description="Helical" evidence="7">
    <location>
        <begin position="12"/>
        <end position="32"/>
    </location>
</feature>
<evidence type="ECO:0000313" key="9">
    <source>
        <dbReference type="EMBL" id="MBC5738692.1"/>
    </source>
</evidence>
<feature type="transmembrane region" description="Helical" evidence="7">
    <location>
        <begin position="379"/>
        <end position="401"/>
    </location>
</feature>
<dbReference type="Proteomes" id="UP000607645">
    <property type="component" value="Unassembled WGS sequence"/>
</dbReference>
<dbReference type="GO" id="GO:0022857">
    <property type="term" value="F:transmembrane transporter activity"/>
    <property type="evidence" value="ECO:0007669"/>
    <property type="project" value="InterPro"/>
</dbReference>
<evidence type="ECO:0000256" key="6">
    <source>
        <dbReference type="ARBA" id="ARBA00023136"/>
    </source>
</evidence>
<evidence type="ECO:0000256" key="1">
    <source>
        <dbReference type="ARBA" id="ARBA00004651"/>
    </source>
</evidence>
<dbReference type="GO" id="GO:0005886">
    <property type="term" value="C:plasma membrane"/>
    <property type="evidence" value="ECO:0007669"/>
    <property type="project" value="UniProtKB-SubCell"/>
</dbReference>
<organism evidence="9 10">
    <name type="scientific">Lawsonibacter faecis</name>
    <dbReference type="NCBI Taxonomy" id="2763052"/>
    <lineage>
        <taxon>Bacteria</taxon>
        <taxon>Bacillati</taxon>
        <taxon>Bacillota</taxon>
        <taxon>Clostridia</taxon>
        <taxon>Eubacteriales</taxon>
        <taxon>Oscillospiraceae</taxon>
        <taxon>Lawsonibacter</taxon>
    </lineage>
</organism>
<proteinExistence type="predicted"/>
<keyword evidence="3" id="KW-1003">Cell membrane</keyword>
<keyword evidence="6 7" id="KW-0472">Membrane</keyword>
<keyword evidence="4 7" id="KW-0812">Transmembrane</keyword>
<feature type="transmembrane region" description="Helical" evidence="7">
    <location>
        <begin position="258"/>
        <end position="278"/>
    </location>
</feature>
<feature type="transmembrane region" description="Helical" evidence="7">
    <location>
        <begin position="350"/>
        <end position="373"/>
    </location>
</feature>
<dbReference type="PANTHER" id="PTHR43266:SF9">
    <property type="entry name" value="PERMEASE, MAJOR FACILITATOR SUPERFAMILY-RELATED"/>
    <property type="match status" value="1"/>
</dbReference>
<dbReference type="InterPro" id="IPR020846">
    <property type="entry name" value="MFS_dom"/>
</dbReference>
<evidence type="ECO:0000256" key="4">
    <source>
        <dbReference type="ARBA" id="ARBA00022692"/>
    </source>
</evidence>
<keyword evidence="2" id="KW-0813">Transport</keyword>
<dbReference type="Gene3D" id="1.20.1250.20">
    <property type="entry name" value="MFS general substrate transporter like domains"/>
    <property type="match status" value="1"/>
</dbReference>
<dbReference type="InterPro" id="IPR036259">
    <property type="entry name" value="MFS_trans_sf"/>
</dbReference>
<name>A0A8J6M8Y7_9FIRM</name>
<gene>
    <name evidence="9" type="ORF">H8S62_16900</name>
</gene>
<protein>
    <submittedName>
        <fullName evidence="9">MFS transporter</fullName>
    </submittedName>
</protein>
<dbReference type="AlphaFoldDB" id="A0A8J6M8Y7"/>
<accession>A0A8J6M8Y7</accession>
<feature type="transmembrane region" description="Helical" evidence="7">
    <location>
        <begin position="167"/>
        <end position="187"/>
    </location>
</feature>
<evidence type="ECO:0000256" key="2">
    <source>
        <dbReference type="ARBA" id="ARBA00022448"/>
    </source>
</evidence>
<dbReference type="PANTHER" id="PTHR43266">
    <property type="entry name" value="MACROLIDE-EFFLUX PROTEIN"/>
    <property type="match status" value="1"/>
</dbReference>
<evidence type="ECO:0000256" key="5">
    <source>
        <dbReference type="ARBA" id="ARBA00022989"/>
    </source>
</evidence>
<dbReference type="InterPro" id="IPR011701">
    <property type="entry name" value="MFS"/>
</dbReference>
<comment type="caution">
    <text evidence="9">The sequence shown here is derived from an EMBL/GenBank/DDBJ whole genome shotgun (WGS) entry which is preliminary data.</text>
</comment>
<keyword evidence="10" id="KW-1185">Reference proteome</keyword>
<evidence type="ECO:0000256" key="7">
    <source>
        <dbReference type="SAM" id="Phobius"/>
    </source>
</evidence>
<comment type="subcellular location">
    <subcellularLocation>
        <location evidence="1">Cell membrane</location>
        <topology evidence="1">Multi-pass membrane protein</topology>
    </subcellularLocation>
</comment>
<dbReference type="RefSeq" id="WP_155145666.1">
    <property type="nucleotide sequence ID" value="NZ_JACOPQ010000019.1"/>
</dbReference>
<dbReference type="EMBL" id="JACOPQ010000019">
    <property type="protein sequence ID" value="MBC5738692.1"/>
    <property type="molecule type" value="Genomic_DNA"/>
</dbReference>
<sequence>MKPAKLFNRNFTMMIIGQIISLFGNAILRFALPLYVLDATGNAAIFGGILALSMIPTVLLSPIGGVIADRFPRQRIMYVLDFATAALVAAFLLVFGAGGGVAAVAVMMMLLSVIQACYQPSVMSAIPLLSSDENLMAANGVAMQVQAVSTLLGPILGGILYARVGVFPILAASAVCFFASAILELFIRIPYEKPGRTGGAVTQIRSDLGDALHFLRREKPQLWGFLFIMAAINLFLSALFIVGLPYLIKTFLGLSAELYSYAEAALGLGSILGGLLSVVMAKRMAFRQSYLLVGVTAILMLPIVLALALGLAPLATYGIIVVCVLVGMGCSALFSIFAQTYLQQQTPTPLLGKVSSFVSAICVCAMPLGQAMYGVLFEAAGSGVWMVVAFGMAVSLALTAVTGRALGRAVDAFGTETGAGAEA</sequence>